<name>A0A1X2IYU9_9FUNG</name>
<evidence type="ECO:0000313" key="14">
    <source>
        <dbReference type="Proteomes" id="UP000193560"/>
    </source>
</evidence>
<keyword evidence="6" id="KW-0446">Lipid-binding</keyword>
<dbReference type="GO" id="GO:0000407">
    <property type="term" value="C:phagophore assembly site"/>
    <property type="evidence" value="ECO:0007669"/>
    <property type="project" value="TreeGrafter"/>
</dbReference>
<evidence type="ECO:0000256" key="5">
    <source>
        <dbReference type="ARBA" id="ARBA00022490"/>
    </source>
</evidence>
<protein>
    <recommendedName>
        <fullName evidence="8">Sorting nexin-4</fullName>
    </recommendedName>
    <alternativeName>
        <fullName evidence="9">Autophagy-related protein 24</fullName>
    </alternativeName>
</protein>
<sequence length="570" mass="65369">MGDNYDNVEWDVHATSDAVTSGFDTSDPLSAYAAATTSYDNQPTSLLFSEETNSADNHRPHSVTSPPLPFNSHNTESVDTSTTMHSSSPYYVGASSSSTDQSTGHRNDSRNTRTSKTAKPMIIQIGDAQKLSDGTQGAYVSYLVTTTTSVEIFSATNPRPVRRRFHDFVWLYNSLCSEYPACIVPPLPEKHRLEYIKGDRFSSDFIEKRKLCLQWFLDRIARHPILQQSQCTRVFLESLDFKNDKRAQAKYVPPSTTVLESLSDTLLNAFTKIKKQEERFIVMKDHIDKLEDNLNTVERLYTRIGKRQYDMQRDYISFGDSIQGLSALESNINQPLHQFAETAKSYGKALKTMSNQEDILYLNRIHELLSYCRSAKTVFRDRDQKQMDFEALSAYLQQTIQDKERIKYPGRHDNGAAWNHIPELVMDKIKQARGMDMEHARREKMVRLEIKIKDLQDEVALANDTSQSFSEQVIDEFDLFQQYKTHELKHGLAAYADTHVDFYQKGISIWEEILPALEAIEVDDRKSDDNNDKPMVIVVLEEVAVAVVKEDHYDQMILILSNKLYIVFIV</sequence>
<evidence type="ECO:0000313" key="13">
    <source>
        <dbReference type="EMBL" id="ORZ24470.1"/>
    </source>
</evidence>
<dbReference type="Gene3D" id="1.20.1270.60">
    <property type="entry name" value="Arfaptin homology (AH) domain/BAR domain"/>
    <property type="match status" value="1"/>
</dbReference>
<evidence type="ECO:0000256" key="2">
    <source>
        <dbReference type="ARBA" id="ARBA00004496"/>
    </source>
</evidence>
<comment type="caution">
    <text evidence="13">The sequence shown here is derived from an EMBL/GenBank/DDBJ whole genome shotgun (WGS) entry which is preliminary data.</text>
</comment>
<reference evidence="13 14" key="1">
    <citation type="submission" date="2016-07" db="EMBL/GenBank/DDBJ databases">
        <title>Pervasive Adenine N6-methylation of Active Genes in Fungi.</title>
        <authorList>
            <consortium name="DOE Joint Genome Institute"/>
            <person name="Mondo S.J."/>
            <person name="Dannebaum R.O."/>
            <person name="Kuo R.C."/>
            <person name="Labutti K."/>
            <person name="Haridas S."/>
            <person name="Kuo A."/>
            <person name="Salamov A."/>
            <person name="Ahrendt S.R."/>
            <person name="Lipzen A."/>
            <person name="Sullivan W."/>
            <person name="Andreopoulos W.B."/>
            <person name="Clum A."/>
            <person name="Lindquist E."/>
            <person name="Daum C."/>
            <person name="Ramamoorthy G.K."/>
            <person name="Gryganskyi A."/>
            <person name="Culley D."/>
            <person name="Magnuson J.K."/>
            <person name="James T.Y."/>
            <person name="O'Malley M.A."/>
            <person name="Stajich J.E."/>
            <person name="Spatafora J.W."/>
            <person name="Visel A."/>
            <person name="Grigoriev I.V."/>
        </authorList>
    </citation>
    <scope>NUCLEOTIDE SEQUENCE [LARGE SCALE GENOMIC DNA]</scope>
    <source>
        <strain evidence="13 14">NRRL 1336</strain>
    </source>
</reference>
<dbReference type="InterPro" id="IPR036871">
    <property type="entry name" value="PX_dom_sf"/>
</dbReference>
<dbReference type="InterPro" id="IPR001683">
    <property type="entry name" value="PX_dom"/>
</dbReference>
<dbReference type="Proteomes" id="UP000193560">
    <property type="component" value="Unassembled WGS sequence"/>
</dbReference>
<dbReference type="PROSITE" id="PS50195">
    <property type="entry name" value="PX"/>
    <property type="match status" value="1"/>
</dbReference>
<evidence type="ECO:0000256" key="10">
    <source>
        <dbReference type="SAM" id="Coils"/>
    </source>
</evidence>
<keyword evidence="7" id="KW-0472">Membrane</keyword>
<dbReference type="Pfam" id="PF00787">
    <property type="entry name" value="PX"/>
    <property type="match status" value="1"/>
</dbReference>
<dbReference type="Pfam" id="PF09325">
    <property type="entry name" value="Vps5"/>
    <property type="match status" value="1"/>
</dbReference>
<feature type="compositionally biased region" description="Polar residues" evidence="11">
    <location>
        <begin position="71"/>
        <end position="85"/>
    </location>
</feature>
<accession>A0A1X2IYU9</accession>
<dbReference type="GO" id="GO:0061709">
    <property type="term" value="P:reticulophagy"/>
    <property type="evidence" value="ECO:0007669"/>
    <property type="project" value="TreeGrafter"/>
</dbReference>
<keyword evidence="4" id="KW-0813">Transport</keyword>
<keyword evidence="5" id="KW-0963">Cytoplasm</keyword>
<dbReference type="GO" id="GO:0000422">
    <property type="term" value="P:autophagy of mitochondrion"/>
    <property type="evidence" value="ECO:0007669"/>
    <property type="project" value="TreeGrafter"/>
</dbReference>
<gene>
    <name evidence="13" type="ORF">BCR42DRAFT_342781</name>
</gene>
<evidence type="ECO:0000256" key="1">
    <source>
        <dbReference type="ARBA" id="ARBA00004184"/>
    </source>
</evidence>
<evidence type="ECO:0000256" key="9">
    <source>
        <dbReference type="ARBA" id="ARBA00041273"/>
    </source>
</evidence>
<evidence type="ECO:0000256" key="4">
    <source>
        <dbReference type="ARBA" id="ARBA00022448"/>
    </source>
</evidence>
<dbReference type="SUPFAM" id="SSF64268">
    <property type="entry name" value="PX domain"/>
    <property type="match status" value="1"/>
</dbReference>
<feature type="domain" description="PX" evidence="12">
    <location>
        <begin position="120"/>
        <end position="243"/>
    </location>
</feature>
<dbReference type="SMART" id="SM00312">
    <property type="entry name" value="PX"/>
    <property type="match status" value="1"/>
</dbReference>
<dbReference type="Gene3D" id="3.30.1520.10">
    <property type="entry name" value="Phox-like domain"/>
    <property type="match status" value="1"/>
</dbReference>
<comment type="subcellular location">
    <subcellularLocation>
        <location evidence="2">Cytoplasm</location>
    </subcellularLocation>
    <subcellularLocation>
        <location evidence="1">Endomembrane system</location>
        <topology evidence="1">Peripheral membrane protein</topology>
    </subcellularLocation>
</comment>
<evidence type="ECO:0000259" key="12">
    <source>
        <dbReference type="PROSITE" id="PS50195"/>
    </source>
</evidence>
<feature type="compositionally biased region" description="Low complexity" evidence="11">
    <location>
        <begin position="86"/>
        <end position="98"/>
    </location>
</feature>
<keyword evidence="10" id="KW-0175">Coiled coil</keyword>
<dbReference type="InterPro" id="IPR015404">
    <property type="entry name" value="Vps5_C"/>
</dbReference>
<evidence type="ECO:0000256" key="11">
    <source>
        <dbReference type="SAM" id="MobiDB-lite"/>
    </source>
</evidence>
<organism evidence="13 14">
    <name type="scientific">Absidia repens</name>
    <dbReference type="NCBI Taxonomy" id="90262"/>
    <lineage>
        <taxon>Eukaryota</taxon>
        <taxon>Fungi</taxon>
        <taxon>Fungi incertae sedis</taxon>
        <taxon>Mucoromycota</taxon>
        <taxon>Mucoromycotina</taxon>
        <taxon>Mucoromycetes</taxon>
        <taxon>Mucorales</taxon>
        <taxon>Cunninghamellaceae</taxon>
        <taxon>Absidia</taxon>
    </lineage>
</organism>
<comment type="similarity">
    <text evidence="3">Belongs to the sorting nexin family.</text>
</comment>
<dbReference type="InterPro" id="IPR027267">
    <property type="entry name" value="AH/BAR_dom_sf"/>
</dbReference>
<dbReference type="GO" id="GO:0015031">
    <property type="term" value="P:protein transport"/>
    <property type="evidence" value="ECO:0007669"/>
    <property type="project" value="TreeGrafter"/>
</dbReference>
<dbReference type="GO" id="GO:0005769">
    <property type="term" value="C:early endosome"/>
    <property type="evidence" value="ECO:0007669"/>
    <property type="project" value="TreeGrafter"/>
</dbReference>
<dbReference type="GO" id="GO:0034727">
    <property type="term" value="P:piecemeal microautophagy of the nucleus"/>
    <property type="evidence" value="ECO:0007669"/>
    <property type="project" value="TreeGrafter"/>
</dbReference>
<dbReference type="PANTHER" id="PTHR45949">
    <property type="entry name" value="SORTING NEXIN-4"/>
    <property type="match status" value="1"/>
</dbReference>
<feature type="coiled-coil region" evidence="10">
    <location>
        <begin position="259"/>
        <end position="307"/>
    </location>
</feature>
<evidence type="ECO:0000256" key="6">
    <source>
        <dbReference type="ARBA" id="ARBA00023121"/>
    </source>
</evidence>
<dbReference type="SUPFAM" id="SSF103657">
    <property type="entry name" value="BAR/IMD domain-like"/>
    <property type="match status" value="1"/>
</dbReference>
<feature type="non-terminal residue" evidence="13">
    <location>
        <position position="570"/>
    </location>
</feature>
<dbReference type="PANTHER" id="PTHR45949:SF2">
    <property type="entry name" value="SORTING NEXIN-4"/>
    <property type="match status" value="1"/>
</dbReference>
<dbReference type="STRING" id="90262.A0A1X2IYU9"/>
<dbReference type="EMBL" id="MCGE01000002">
    <property type="protein sequence ID" value="ORZ24470.1"/>
    <property type="molecule type" value="Genomic_DNA"/>
</dbReference>
<dbReference type="AlphaFoldDB" id="A0A1X2IYU9"/>
<dbReference type="GO" id="GO:0032456">
    <property type="term" value="P:endocytic recycling"/>
    <property type="evidence" value="ECO:0007669"/>
    <property type="project" value="TreeGrafter"/>
</dbReference>
<keyword evidence="14" id="KW-1185">Reference proteome</keyword>
<evidence type="ECO:0000256" key="7">
    <source>
        <dbReference type="ARBA" id="ARBA00023136"/>
    </source>
</evidence>
<dbReference type="OrthoDB" id="205639at2759"/>
<dbReference type="GO" id="GO:0035091">
    <property type="term" value="F:phosphatidylinositol binding"/>
    <property type="evidence" value="ECO:0007669"/>
    <property type="project" value="InterPro"/>
</dbReference>
<evidence type="ECO:0000256" key="3">
    <source>
        <dbReference type="ARBA" id="ARBA00010883"/>
    </source>
</evidence>
<evidence type="ECO:0000256" key="8">
    <source>
        <dbReference type="ARBA" id="ARBA00040748"/>
    </source>
</evidence>
<proteinExistence type="inferred from homology"/>
<feature type="coiled-coil region" evidence="10">
    <location>
        <begin position="438"/>
        <end position="472"/>
    </location>
</feature>
<feature type="region of interest" description="Disordered" evidence="11">
    <location>
        <begin position="52"/>
        <end position="118"/>
    </location>
</feature>